<dbReference type="SMART" id="SM00176">
    <property type="entry name" value="RAN"/>
    <property type="match status" value="1"/>
</dbReference>
<comment type="similarity">
    <text evidence="1">Belongs to the small GTPase superfamily. Rab family.</text>
</comment>
<dbReference type="SMART" id="SM00173">
    <property type="entry name" value="RAS"/>
    <property type="match status" value="1"/>
</dbReference>
<dbReference type="AlphaFoldDB" id="A0A8S1PRE2"/>
<dbReference type="SMART" id="SM00174">
    <property type="entry name" value="RHO"/>
    <property type="match status" value="1"/>
</dbReference>
<protein>
    <submittedName>
        <fullName evidence="2">Uncharacterized protein</fullName>
    </submittedName>
</protein>
<evidence type="ECO:0000256" key="1">
    <source>
        <dbReference type="ARBA" id="ARBA00006270"/>
    </source>
</evidence>
<dbReference type="InterPro" id="IPR001806">
    <property type="entry name" value="Small_GTPase"/>
</dbReference>
<dbReference type="CDD" id="cd00154">
    <property type="entry name" value="Rab"/>
    <property type="match status" value="1"/>
</dbReference>
<keyword evidence="3" id="KW-1185">Reference proteome</keyword>
<comment type="caution">
    <text evidence="2">The sequence shown here is derived from an EMBL/GenBank/DDBJ whole genome shotgun (WGS) entry which is preliminary data.</text>
</comment>
<dbReference type="InterPro" id="IPR005225">
    <property type="entry name" value="Small_GTP-bd"/>
</dbReference>
<dbReference type="InterPro" id="IPR050209">
    <property type="entry name" value="Rab_GTPases_membrane_traffic"/>
</dbReference>
<dbReference type="NCBIfam" id="TIGR00231">
    <property type="entry name" value="small_GTP"/>
    <property type="match status" value="1"/>
</dbReference>
<dbReference type="Pfam" id="PF00071">
    <property type="entry name" value="Ras"/>
    <property type="match status" value="1"/>
</dbReference>
<evidence type="ECO:0000313" key="2">
    <source>
        <dbReference type="EMBL" id="CAD8105524.1"/>
    </source>
</evidence>
<proteinExistence type="inferred from homology"/>
<name>A0A8S1PRE2_9CILI</name>
<organism evidence="2 3">
    <name type="scientific">Paramecium sonneborni</name>
    <dbReference type="NCBI Taxonomy" id="65129"/>
    <lineage>
        <taxon>Eukaryota</taxon>
        <taxon>Sar</taxon>
        <taxon>Alveolata</taxon>
        <taxon>Ciliophora</taxon>
        <taxon>Intramacronucleata</taxon>
        <taxon>Oligohymenophorea</taxon>
        <taxon>Peniculida</taxon>
        <taxon>Parameciidae</taxon>
        <taxon>Paramecium</taxon>
    </lineage>
</organism>
<dbReference type="GO" id="GO:0005525">
    <property type="term" value="F:GTP binding"/>
    <property type="evidence" value="ECO:0007669"/>
    <property type="project" value="InterPro"/>
</dbReference>
<sequence>MSQNKIILLGDSGVGKTTILHNFLDMNQQPETTIGVQHHSFSRNNIKFSIWDTAGQEKYRSIVSSHYKRAKAALLIYDCSNEETLLHIDKWIEELIFQVGTKIIMVLIGNKTDLQKVDFNESVQNLQDKYEITYHIQTNHNDPEFKDKMNQLFDQISISKILHYFLCLGLLVQNQQYSSTKQIFGQKQDVIPLKSSTLFNNYQSGDAEIIQIGKVKPQDVQGGDLNDRQSCDC</sequence>
<dbReference type="EMBL" id="CAJJDN010000084">
    <property type="protein sequence ID" value="CAD8105524.1"/>
    <property type="molecule type" value="Genomic_DNA"/>
</dbReference>
<dbReference type="OrthoDB" id="292370at2759"/>
<evidence type="ECO:0000313" key="3">
    <source>
        <dbReference type="Proteomes" id="UP000692954"/>
    </source>
</evidence>
<dbReference type="PANTHER" id="PTHR47979">
    <property type="entry name" value="DRAB11-RELATED"/>
    <property type="match status" value="1"/>
</dbReference>
<dbReference type="FunFam" id="3.40.50.300:FF:001447">
    <property type="entry name" value="Ras-related protein Rab-1B"/>
    <property type="match status" value="1"/>
</dbReference>
<dbReference type="GO" id="GO:0003924">
    <property type="term" value="F:GTPase activity"/>
    <property type="evidence" value="ECO:0007669"/>
    <property type="project" value="InterPro"/>
</dbReference>
<dbReference type="Proteomes" id="UP000692954">
    <property type="component" value="Unassembled WGS sequence"/>
</dbReference>
<dbReference type="PROSITE" id="PS51419">
    <property type="entry name" value="RAB"/>
    <property type="match status" value="1"/>
</dbReference>
<reference evidence="2" key="1">
    <citation type="submission" date="2021-01" db="EMBL/GenBank/DDBJ databases">
        <authorList>
            <consortium name="Genoscope - CEA"/>
            <person name="William W."/>
        </authorList>
    </citation>
    <scope>NUCLEOTIDE SEQUENCE</scope>
</reference>
<accession>A0A8S1PRE2</accession>
<gene>
    <name evidence="2" type="ORF">PSON_ATCC_30995.1.T0840199</name>
</gene>
<dbReference type="SMART" id="SM00175">
    <property type="entry name" value="RAB"/>
    <property type="match status" value="1"/>
</dbReference>